<dbReference type="Pfam" id="PF01903">
    <property type="entry name" value="CbiX"/>
    <property type="match status" value="1"/>
</dbReference>
<sequence length="257" mass="28956">MVKFGILVISHGSRSKDWVRLVDEAVAAVKLPAGVPVFSAFLEIVEDRLIQDGIDWLESQGVTDIVTVPLFVSSGSTHIDEISYALGVKPEPLLPTDLEPFAVRARIHFTAPVDDDPVIADIVYAKLKRLSSEPERELVLLIGHGSIEKGFHELWLRGLEKLAQRLKLLGGFAEADTAMLLPDQVGEKMDRWRQLRPELTVIVAPLFLSEGYFTREVIPERLQGYTYRYGGEALLPHPGIARWIERQARPWLERFNN</sequence>
<reference evidence="3 4" key="1">
    <citation type="submission" date="2022-12" db="EMBL/GenBank/DDBJ databases">
        <title>Draft genome sequence of Paenibacillus sp. dW9.</title>
        <authorList>
            <person name="Choi E.-W."/>
            <person name="Kim D.-U."/>
        </authorList>
    </citation>
    <scope>NUCLEOTIDE SEQUENCE [LARGE SCALE GENOMIC DNA]</scope>
    <source>
        <strain evidence="4">dW9</strain>
    </source>
</reference>
<evidence type="ECO:0000256" key="2">
    <source>
        <dbReference type="ARBA" id="ARBA00023239"/>
    </source>
</evidence>
<dbReference type="RefSeq" id="WP_269884803.1">
    <property type="nucleotide sequence ID" value="NZ_JAQAGZ010000022.1"/>
</dbReference>
<dbReference type="InterPro" id="IPR002762">
    <property type="entry name" value="CbiX-like"/>
</dbReference>
<dbReference type="Gene3D" id="3.40.50.1400">
    <property type="match status" value="2"/>
</dbReference>
<protein>
    <submittedName>
        <fullName evidence="3">Cobalamin biosynthesis protein CbiX</fullName>
    </submittedName>
</protein>
<keyword evidence="4" id="KW-1185">Reference proteome</keyword>
<accession>A0ABT4QHD7</accession>
<dbReference type="PANTHER" id="PTHR33542:SF3">
    <property type="entry name" value="SIROHYDROCHLORIN FERROCHELATASE, CHLOROPLASTIC"/>
    <property type="match status" value="1"/>
</dbReference>
<comment type="caution">
    <text evidence="3">The sequence shown here is derived from an EMBL/GenBank/DDBJ whole genome shotgun (WGS) entry which is preliminary data.</text>
</comment>
<organism evidence="3 4">
    <name type="scientific">Paenibacillus gyeongsangnamensis</name>
    <dbReference type="NCBI Taxonomy" id="3388067"/>
    <lineage>
        <taxon>Bacteria</taxon>
        <taxon>Bacillati</taxon>
        <taxon>Bacillota</taxon>
        <taxon>Bacilli</taxon>
        <taxon>Bacillales</taxon>
        <taxon>Paenibacillaceae</taxon>
        <taxon>Paenibacillus</taxon>
    </lineage>
</organism>
<dbReference type="SUPFAM" id="SSF53800">
    <property type="entry name" value="Chelatase"/>
    <property type="match status" value="1"/>
</dbReference>
<gene>
    <name evidence="3" type="ORF">O9H85_28535</name>
</gene>
<evidence type="ECO:0000313" key="4">
    <source>
        <dbReference type="Proteomes" id="UP001527882"/>
    </source>
</evidence>
<proteinExistence type="predicted"/>
<dbReference type="CDD" id="cd03416">
    <property type="entry name" value="CbiX_SirB_N"/>
    <property type="match status" value="1"/>
</dbReference>
<dbReference type="InterPro" id="IPR050963">
    <property type="entry name" value="Sirohydro_Cobaltochel/CbiX"/>
</dbReference>
<evidence type="ECO:0000256" key="1">
    <source>
        <dbReference type="ARBA" id="ARBA00022723"/>
    </source>
</evidence>
<keyword evidence="2" id="KW-0456">Lyase</keyword>
<dbReference type="EMBL" id="JAQAGZ010000022">
    <property type="protein sequence ID" value="MCZ8516272.1"/>
    <property type="molecule type" value="Genomic_DNA"/>
</dbReference>
<name>A0ABT4QHD7_9BACL</name>
<evidence type="ECO:0000313" key="3">
    <source>
        <dbReference type="EMBL" id="MCZ8516272.1"/>
    </source>
</evidence>
<keyword evidence="1" id="KW-0479">Metal-binding</keyword>
<dbReference type="PANTHER" id="PTHR33542">
    <property type="entry name" value="SIROHYDROCHLORIN FERROCHELATASE, CHLOROPLASTIC"/>
    <property type="match status" value="1"/>
</dbReference>
<dbReference type="Proteomes" id="UP001527882">
    <property type="component" value="Unassembled WGS sequence"/>
</dbReference>